<evidence type="ECO:0000313" key="3">
    <source>
        <dbReference type="Proteomes" id="UP000325313"/>
    </source>
</evidence>
<reference evidence="2 3" key="1">
    <citation type="submission" date="2019-05" db="EMBL/GenBank/DDBJ databases">
        <title>Emergence of the Ug99 lineage of the wheat stem rust pathogen through somatic hybridization.</title>
        <authorList>
            <person name="Li F."/>
            <person name="Upadhyaya N.M."/>
            <person name="Sperschneider J."/>
            <person name="Matny O."/>
            <person name="Nguyen-Phuc H."/>
            <person name="Mago R."/>
            <person name="Raley C."/>
            <person name="Miller M.E."/>
            <person name="Silverstein K.A.T."/>
            <person name="Henningsen E."/>
            <person name="Hirsch C.D."/>
            <person name="Visser B."/>
            <person name="Pretorius Z.A."/>
            <person name="Steffenson B.J."/>
            <person name="Schwessinger B."/>
            <person name="Dodds P.N."/>
            <person name="Figueroa M."/>
        </authorList>
    </citation>
    <scope>NUCLEOTIDE SEQUENCE [LARGE SCALE GENOMIC DNA]</scope>
    <source>
        <strain evidence="2 3">Ug99</strain>
    </source>
</reference>
<protein>
    <submittedName>
        <fullName evidence="2">Uncharacterized protein</fullName>
    </submittedName>
</protein>
<feature type="compositionally biased region" description="Low complexity" evidence="1">
    <location>
        <begin position="33"/>
        <end position="46"/>
    </location>
</feature>
<accession>A0A5B0NWX3</accession>
<proteinExistence type="predicted"/>
<gene>
    <name evidence="2" type="ORF">PGTUg99_031561</name>
</gene>
<comment type="caution">
    <text evidence="2">The sequence shown here is derived from an EMBL/GenBank/DDBJ whole genome shotgun (WGS) entry which is preliminary data.</text>
</comment>
<dbReference type="Proteomes" id="UP000325313">
    <property type="component" value="Unassembled WGS sequence"/>
</dbReference>
<dbReference type="EMBL" id="VDEP01000373">
    <property type="protein sequence ID" value="KAA1093837.1"/>
    <property type="molecule type" value="Genomic_DNA"/>
</dbReference>
<evidence type="ECO:0000256" key="1">
    <source>
        <dbReference type="SAM" id="MobiDB-lite"/>
    </source>
</evidence>
<sequence>MRGLSLSFQLLNFHSCHQFYLPVKDPSTRFLHSSDSTRLSTSTSGSPIKTRKIQDDPTSLKFQSSSIFLNKFSSGCSSLSIAFSTCFVLL</sequence>
<name>A0A5B0NWX3_PUCGR</name>
<evidence type="ECO:0000313" key="2">
    <source>
        <dbReference type="EMBL" id="KAA1093837.1"/>
    </source>
</evidence>
<feature type="region of interest" description="Disordered" evidence="1">
    <location>
        <begin position="31"/>
        <end position="52"/>
    </location>
</feature>
<organism evidence="2 3">
    <name type="scientific">Puccinia graminis f. sp. tritici</name>
    <dbReference type="NCBI Taxonomy" id="56615"/>
    <lineage>
        <taxon>Eukaryota</taxon>
        <taxon>Fungi</taxon>
        <taxon>Dikarya</taxon>
        <taxon>Basidiomycota</taxon>
        <taxon>Pucciniomycotina</taxon>
        <taxon>Pucciniomycetes</taxon>
        <taxon>Pucciniales</taxon>
        <taxon>Pucciniaceae</taxon>
        <taxon>Puccinia</taxon>
    </lineage>
</organism>
<dbReference type="AlphaFoldDB" id="A0A5B0NWX3"/>